<accession>A0ABN2FPW6</accession>
<evidence type="ECO:0008006" key="3">
    <source>
        <dbReference type="Google" id="ProtNLM"/>
    </source>
</evidence>
<name>A0ABN2FPW6_9ACTN</name>
<dbReference type="RefSeq" id="WP_344306190.1">
    <property type="nucleotide sequence ID" value="NZ_BAAANY010000001.1"/>
</dbReference>
<reference evidence="1 2" key="1">
    <citation type="journal article" date="2019" name="Int. J. Syst. Evol. Microbiol.">
        <title>The Global Catalogue of Microorganisms (GCM) 10K type strain sequencing project: providing services to taxonomists for standard genome sequencing and annotation.</title>
        <authorList>
            <consortium name="The Broad Institute Genomics Platform"/>
            <consortium name="The Broad Institute Genome Sequencing Center for Infectious Disease"/>
            <person name="Wu L."/>
            <person name="Ma J."/>
        </authorList>
    </citation>
    <scope>NUCLEOTIDE SEQUENCE [LARGE SCALE GENOMIC DNA]</scope>
    <source>
        <strain evidence="1 2">JCM 14718</strain>
    </source>
</reference>
<keyword evidence="2" id="KW-1185">Reference proteome</keyword>
<dbReference type="SUPFAM" id="SSF56059">
    <property type="entry name" value="Glutathione synthetase ATP-binding domain-like"/>
    <property type="match status" value="1"/>
</dbReference>
<proteinExistence type="predicted"/>
<protein>
    <recommendedName>
        <fullName evidence="3">ATP-grasp domain-containing protein</fullName>
    </recommendedName>
</protein>
<dbReference type="Gene3D" id="3.30.470.20">
    <property type="entry name" value="ATP-grasp fold, B domain"/>
    <property type="match status" value="1"/>
</dbReference>
<comment type="caution">
    <text evidence="1">The sequence shown here is derived from an EMBL/GenBank/DDBJ whole genome shotgun (WGS) entry which is preliminary data.</text>
</comment>
<gene>
    <name evidence="1" type="ORF">GCM10009765_01750</name>
</gene>
<dbReference type="EMBL" id="BAAANY010000001">
    <property type="protein sequence ID" value="GAA1656139.1"/>
    <property type="molecule type" value="Genomic_DNA"/>
</dbReference>
<dbReference type="Proteomes" id="UP001500618">
    <property type="component" value="Unassembled WGS sequence"/>
</dbReference>
<organism evidence="1 2">
    <name type="scientific">Fodinicola feengrottensis</name>
    <dbReference type="NCBI Taxonomy" id="435914"/>
    <lineage>
        <taxon>Bacteria</taxon>
        <taxon>Bacillati</taxon>
        <taxon>Actinomycetota</taxon>
        <taxon>Actinomycetes</taxon>
        <taxon>Mycobacteriales</taxon>
        <taxon>Fodinicola</taxon>
    </lineage>
</organism>
<sequence>MPAPDNREPALSHQPGQPMVVVVSQAADASAAAMCDALAERAISHALVDPSQFEPAMILDVRLRKTGRWVGELRTRDNTIAIEEVSAIYYRAQQPWVREPGSNSSTGAVRQVVPGPRAHSRAVHARVALFGMLMSLPCRWVNFPCLSTDEHRLSSLTAAITSGFTLPPSLLATRRQAVNDFMTEAGENVLATPLVDPETGHPYSRPVLRTEYRHHPLDGFLFQAYVEHDRAVRVIVAGHRHFGFEGQHDLYSLTDIPPDITAATDQLMEATGLRYATLDFVVPPEGPWVLTRVDPNADWSWYATHFDLPIASALVDALVQD</sequence>
<evidence type="ECO:0000313" key="2">
    <source>
        <dbReference type="Proteomes" id="UP001500618"/>
    </source>
</evidence>
<evidence type="ECO:0000313" key="1">
    <source>
        <dbReference type="EMBL" id="GAA1656139.1"/>
    </source>
</evidence>